<protein>
    <submittedName>
        <fullName evidence="1">Uncharacterized nucleotidyltransferase</fullName>
    </submittedName>
</protein>
<reference evidence="2" key="1">
    <citation type="submission" date="2016-10" db="EMBL/GenBank/DDBJ databases">
        <authorList>
            <person name="Varghese N."/>
            <person name="Submissions S."/>
        </authorList>
    </citation>
    <scope>NUCLEOTIDE SEQUENCE [LARGE SCALE GENOMIC DNA]</scope>
    <source>
        <strain evidence="2">CGMCC 1.3566</strain>
    </source>
</reference>
<sequence>MRNLLKGLITNNLSRYNMNNQKITLDDYEFIFRTKLNGFIYHKRNQIRIEETLLDVLKKQRNVNLNRNISILRYTFYIDNLLHNENIERCWLKGIRDLFNYPYLIDKRQMADVDVLVKDTEKTRAVLLREGLSHGGYDYNGNWITGDKAEIREFERGHYELFPLSKKLPIHIENSLNLQYLNNSKVYKDDSGFFTDIIYDVHRELTFGLKPDWLFQKHSFLPVMNELDDLWYMINKCYYEILEGDSINIQSLILTLRKIESSHYTIDEIKDRVIETGFYNANALYLMYELSNNNISEQRLDSIVNQLINKINKLLSNLK</sequence>
<evidence type="ECO:0000313" key="2">
    <source>
        <dbReference type="Proteomes" id="UP000199095"/>
    </source>
</evidence>
<gene>
    <name evidence="1" type="ORF">SAMN05421676_10599</name>
</gene>
<dbReference type="GO" id="GO:0016740">
    <property type="term" value="F:transferase activity"/>
    <property type="evidence" value="ECO:0007669"/>
    <property type="project" value="UniProtKB-KW"/>
</dbReference>
<accession>A0A1I0EVS5</accession>
<evidence type="ECO:0000313" key="1">
    <source>
        <dbReference type="EMBL" id="SET49577.1"/>
    </source>
</evidence>
<dbReference type="EMBL" id="FOHJ01000005">
    <property type="protein sequence ID" value="SET49577.1"/>
    <property type="molecule type" value="Genomic_DNA"/>
</dbReference>
<dbReference type="Proteomes" id="UP000199095">
    <property type="component" value="Unassembled WGS sequence"/>
</dbReference>
<organism evidence="1 2">
    <name type="scientific">Salinibacillus kushneri</name>
    <dbReference type="NCBI Taxonomy" id="237682"/>
    <lineage>
        <taxon>Bacteria</taxon>
        <taxon>Bacillati</taxon>
        <taxon>Bacillota</taxon>
        <taxon>Bacilli</taxon>
        <taxon>Bacillales</taxon>
        <taxon>Bacillaceae</taxon>
        <taxon>Salinibacillus</taxon>
    </lineage>
</organism>
<dbReference type="InterPro" id="IPR039498">
    <property type="entry name" value="NTP_transf_5"/>
</dbReference>
<dbReference type="OrthoDB" id="3034802at2"/>
<dbReference type="AlphaFoldDB" id="A0A1I0EVS5"/>
<name>A0A1I0EVS5_9BACI</name>
<proteinExistence type="predicted"/>
<dbReference type="Pfam" id="PF14907">
    <property type="entry name" value="NTP_transf_5"/>
    <property type="match status" value="1"/>
</dbReference>
<keyword evidence="1" id="KW-0808">Transferase</keyword>
<keyword evidence="2" id="KW-1185">Reference proteome</keyword>